<proteinExistence type="predicted"/>
<feature type="compositionally biased region" description="Polar residues" evidence="1">
    <location>
        <begin position="1"/>
        <end position="11"/>
    </location>
</feature>
<gene>
    <name evidence="2" type="ORF">BJ878DRAFT_7714</name>
</gene>
<evidence type="ECO:0000313" key="2">
    <source>
        <dbReference type="EMBL" id="KAG9239890.1"/>
    </source>
</evidence>
<dbReference type="EMBL" id="MU254755">
    <property type="protein sequence ID" value="KAG9239890.1"/>
    <property type="molecule type" value="Genomic_DNA"/>
</dbReference>
<reference evidence="2" key="1">
    <citation type="journal article" date="2021" name="IMA Fungus">
        <title>Genomic characterization of three marine fungi, including Emericellopsis atlantica sp. nov. with signatures of a generalist lifestyle and marine biomass degradation.</title>
        <authorList>
            <person name="Hagestad O.C."/>
            <person name="Hou L."/>
            <person name="Andersen J.H."/>
            <person name="Hansen E.H."/>
            <person name="Altermark B."/>
            <person name="Li C."/>
            <person name="Kuhnert E."/>
            <person name="Cox R.J."/>
            <person name="Crous P.W."/>
            <person name="Spatafora J.W."/>
            <person name="Lail K."/>
            <person name="Amirebrahimi M."/>
            <person name="Lipzen A."/>
            <person name="Pangilinan J."/>
            <person name="Andreopoulos W."/>
            <person name="Hayes R.D."/>
            <person name="Ng V."/>
            <person name="Grigoriev I.V."/>
            <person name="Jackson S.A."/>
            <person name="Sutton T.D.S."/>
            <person name="Dobson A.D.W."/>
            <person name="Rama T."/>
        </authorList>
    </citation>
    <scope>NUCLEOTIDE SEQUENCE</scope>
    <source>
        <strain evidence="2">TRa3180A</strain>
    </source>
</reference>
<evidence type="ECO:0000256" key="1">
    <source>
        <dbReference type="SAM" id="MobiDB-lite"/>
    </source>
</evidence>
<accession>A0A9P7YU92</accession>
<evidence type="ECO:0000313" key="3">
    <source>
        <dbReference type="Proteomes" id="UP000887226"/>
    </source>
</evidence>
<keyword evidence="3" id="KW-1185">Reference proteome</keyword>
<comment type="caution">
    <text evidence="2">The sequence shown here is derived from an EMBL/GenBank/DDBJ whole genome shotgun (WGS) entry which is preliminary data.</text>
</comment>
<protein>
    <submittedName>
        <fullName evidence="2">Uncharacterized protein</fullName>
    </submittedName>
</protein>
<organism evidence="2 3">
    <name type="scientific">Calycina marina</name>
    <dbReference type="NCBI Taxonomy" id="1763456"/>
    <lineage>
        <taxon>Eukaryota</taxon>
        <taxon>Fungi</taxon>
        <taxon>Dikarya</taxon>
        <taxon>Ascomycota</taxon>
        <taxon>Pezizomycotina</taxon>
        <taxon>Leotiomycetes</taxon>
        <taxon>Helotiales</taxon>
        <taxon>Pezizellaceae</taxon>
        <taxon>Calycina</taxon>
    </lineage>
</organism>
<dbReference type="AlphaFoldDB" id="A0A9P7YU92"/>
<sequence length="226" mass="25558">MPFAEQSQQPFRRQPYQKPFQRSRYQHRIVDFAPKPAAAAVPQHQDTQRTQLPAGILKNNNSQFWHLDSSIQRKHFEYQAQAHDHNDSINAVQDQMIDSGPHGYVDGNYNIPEGYLANGLDDYDNAKLAYELSDYTSEGFVGSAVASITTVPKQSVTFWDFSVSIQAWNTQLRSSRVEATSGWYSNEEASINRGELRGSDSVTSWVNCEVNKAMNLRVLRTPGVLT</sequence>
<name>A0A9P7YU92_9HELO</name>
<feature type="region of interest" description="Disordered" evidence="1">
    <location>
        <begin position="1"/>
        <end position="22"/>
    </location>
</feature>
<dbReference type="Proteomes" id="UP000887226">
    <property type="component" value="Unassembled WGS sequence"/>
</dbReference>